<comment type="caution">
    <text evidence="1">The sequence shown here is derived from an EMBL/GenBank/DDBJ whole genome shotgun (WGS) entry which is preliminary data.</text>
</comment>
<accession>A0A815XF22</accession>
<evidence type="ECO:0000313" key="1">
    <source>
        <dbReference type="EMBL" id="CAF1556615.1"/>
    </source>
</evidence>
<proteinExistence type="predicted"/>
<feature type="non-terminal residue" evidence="1">
    <location>
        <position position="1"/>
    </location>
</feature>
<organism evidence="1 2">
    <name type="scientific">Rotaria sordida</name>
    <dbReference type="NCBI Taxonomy" id="392033"/>
    <lineage>
        <taxon>Eukaryota</taxon>
        <taxon>Metazoa</taxon>
        <taxon>Spiralia</taxon>
        <taxon>Gnathifera</taxon>
        <taxon>Rotifera</taxon>
        <taxon>Eurotatoria</taxon>
        <taxon>Bdelloidea</taxon>
        <taxon>Philodinida</taxon>
        <taxon>Philodinidae</taxon>
        <taxon>Rotaria</taxon>
    </lineage>
</organism>
<protein>
    <submittedName>
        <fullName evidence="1">Uncharacterized protein</fullName>
    </submittedName>
</protein>
<reference evidence="1" key="1">
    <citation type="submission" date="2021-02" db="EMBL/GenBank/DDBJ databases">
        <authorList>
            <person name="Nowell W R."/>
        </authorList>
    </citation>
    <scope>NUCLEOTIDE SEQUENCE</scope>
</reference>
<gene>
    <name evidence="1" type="ORF">ZHD862_LOCUS39465</name>
</gene>
<evidence type="ECO:0000313" key="2">
    <source>
        <dbReference type="Proteomes" id="UP000663864"/>
    </source>
</evidence>
<dbReference type="Proteomes" id="UP000663864">
    <property type="component" value="Unassembled WGS sequence"/>
</dbReference>
<dbReference type="AlphaFoldDB" id="A0A815XF22"/>
<sequence length="67" mass="7250">NHRPCCCGHNGDFYLDHNNRNCGANRNGCTGHLNAVGHVNRDPDRCTVPNRGRNRNGFAVTCKAGSG</sequence>
<dbReference type="EMBL" id="CAJNOT010019316">
    <property type="protein sequence ID" value="CAF1556615.1"/>
    <property type="molecule type" value="Genomic_DNA"/>
</dbReference>
<name>A0A815XF22_9BILA</name>